<evidence type="ECO:0000313" key="1">
    <source>
        <dbReference type="EMBL" id="MCY0388273.1"/>
    </source>
</evidence>
<protein>
    <submittedName>
        <fullName evidence="1">Uncharacterized protein</fullName>
    </submittedName>
</protein>
<dbReference type="EMBL" id="JAPMXC010000003">
    <property type="protein sequence ID" value="MCY0388273.1"/>
    <property type="molecule type" value="Genomic_DNA"/>
</dbReference>
<name>A0ABT3ZNZ9_9BURK</name>
<evidence type="ECO:0000313" key="2">
    <source>
        <dbReference type="Proteomes" id="UP001082899"/>
    </source>
</evidence>
<comment type="caution">
    <text evidence="1">The sequence shown here is derived from an EMBL/GenBank/DDBJ whole genome shotgun (WGS) entry which is preliminary data.</text>
</comment>
<keyword evidence="2" id="KW-1185">Reference proteome</keyword>
<gene>
    <name evidence="1" type="ORF">OVY01_13715</name>
</gene>
<organism evidence="1 2">
    <name type="scientific">Robbsia betulipollinis</name>
    <dbReference type="NCBI Taxonomy" id="2981849"/>
    <lineage>
        <taxon>Bacteria</taxon>
        <taxon>Pseudomonadati</taxon>
        <taxon>Pseudomonadota</taxon>
        <taxon>Betaproteobacteria</taxon>
        <taxon>Burkholderiales</taxon>
        <taxon>Burkholderiaceae</taxon>
        <taxon>Robbsia</taxon>
    </lineage>
</organism>
<accession>A0ABT3ZNZ9</accession>
<sequence length="230" mass="25402">MLGAWCLVLGRRERVEAFESRARQDRDKPISPWRDAMGRIHFMGVATMPQYMSNDKFRLALPWHKRASLALFGHGNGRELAKGGATESSRIAAGEVATYLKYRKDQAARVDPRVYSSTSMSHFNSVIQTVNIDAAALARFAPMKGDLWLVIAGIAGTDASRMRGESREINIFVVCDDSEHRKLKKVEIVTRTQPGGSSSKDTGLWLSTVYANGAVDQPAGRARSGARYGR</sequence>
<proteinExistence type="predicted"/>
<reference evidence="1" key="1">
    <citation type="submission" date="2022-11" db="EMBL/GenBank/DDBJ databases">
        <title>Robbsia betulipollinis sp. nov., isolated from pollen of birch (Betula pendula).</title>
        <authorList>
            <person name="Shi H."/>
            <person name="Ambika Manirajan B."/>
            <person name="Ratering S."/>
            <person name="Geissler-Plaum R."/>
            <person name="Schnell S."/>
        </authorList>
    </citation>
    <scope>NUCLEOTIDE SEQUENCE</scope>
    <source>
        <strain evidence="1">Bb-Pol-6</strain>
    </source>
</reference>
<dbReference type="Proteomes" id="UP001082899">
    <property type="component" value="Unassembled WGS sequence"/>
</dbReference>